<sequence length="111" mass="12880">MAVKRRMWLIVGSVAAGLLLLLALSHLLPLQFLSIQPKPEQQPQKVYDYYIILDEVSGVDLMYVPLIVSVGDEVITEENKRYTIIRVEENRAYARFVEDVNLDEYKKKLKQ</sequence>
<dbReference type="AlphaFoldDB" id="A0A4R1PMA7"/>
<dbReference type="Proteomes" id="UP000295063">
    <property type="component" value="Unassembled WGS sequence"/>
</dbReference>
<accession>A0A4R1PMA7</accession>
<reference evidence="1 2" key="1">
    <citation type="submission" date="2019-03" db="EMBL/GenBank/DDBJ databases">
        <title>Genomic Encyclopedia of Type Strains, Phase IV (KMG-IV): sequencing the most valuable type-strain genomes for metagenomic binning, comparative biology and taxonomic classification.</title>
        <authorList>
            <person name="Goeker M."/>
        </authorList>
    </citation>
    <scope>NUCLEOTIDE SEQUENCE [LARGE SCALE GENOMIC DNA]</scope>
    <source>
        <strain evidence="1 2">DSM 15969</strain>
    </source>
</reference>
<dbReference type="OrthoDB" id="1682335at2"/>
<comment type="caution">
    <text evidence="1">The sequence shown here is derived from an EMBL/GenBank/DDBJ whole genome shotgun (WGS) entry which is preliminary data.</text>
</comment>
<evidence type="ECO:0000313" key="1">
    <source>
        <dbReference type="EMBL" id="TCL32398.1"/>
    </source>
</evidence>
<evidence type="ECO:0008006" key="3">
    <source>
        <dbReference type="Google" id="ProtNLM"/>
    </source>
</evidence>
<evidence type="ECO:0000313" key="2">
    <source>
        <dbReference type="Proteomes" id="UP000295063"/>
    </source>
</evidence>
<gene>
    <name evidence="1" type="ORF">EV210_12213</name>
</gene>
<keyword evidence="2" id="KW-1185">Reference proteome</keyword>
<organism evidence="1 2">
    <name type="scientific">Anaerospora hongkongensis</name>
    <dbReference type="NCBI Taxonomy" id="244830"/>
    <lineage>
        <taxon>Bacteria</taxon>
        <taxon>Bacillati</taxon>
        <taxon>Bacillota</taxon>
        <taxon>Negativicutes</taxon>
        <taxon>Selenomonadales</taxon>
        <taxon>Sporomusaceae</taxon>
        <taxon>Anaerospora</taxon>
    </lineage>
</organism>
<dbReference type="RefSeq" id="WP_132083438.1">
    <property type="nucleotide sequence ID" value="NZ_DAIMLW010000543.1"/>
</dbReference>
<dbReference type="EMBL" id="SLUI01000022">
    <property type="protein sequence ID" value="TCL32398.1"/>
    <property type="molecule type" value="Genomic_DNA"/>
</dbReference>
<proteinExistence type="predicted"/>
<protein>
    <recommendedName>
        <fullName evidence="3">Stage II sporulation protein P</fullName>
    </recommendedName>
</protein>
<name>A0A4R1PMA7_9FIRM</name>